<evidence type="ECO:0000313" key="2">
    <source>
        <dbReference type="EMBL" id="KAL0384561.1"/>
    </source>
</evidence>
<accession>A0AAW2RW80</accession>
<keyword evidence="1" id="KW-0677">Repeat</keyword>
<reference evidence="2" key="2">
    <citation type="journal article" date="2024" name="Plant">
        <title>Genomic evolution and insights into agronomic trait innovations of Sesamum species.</title>
        <authorList>
            <person name="Miao H."/>
            <person name="Wang L."/>
            <person name="Qu L."/>
            <person name="Liu H."/>
            <person name="Sun Y."/>
            <person name="Le M."/>
            <person name="Wang Q."/>
            <person name="Wei S."/>
            <person name="Zheng Y."/>
            <person name="Lin W."/>
            <person name="Duan Y."/>
            <person name="Cao H."/>
            <person name="Xiong S."/>
            <person name="Wang X."/>
            <person name="Wei L."/>
            <person name="Li C."/>
            <person name="Ma Q."/>
            <person name="Ju M."/>
            <person name="Zhao R."/>
            <person name="Li G."/>
            <person name="Mu C."/>
            <person name="Tian Q."/>
            <person name="Mei H."/>
            <person name="Zhang T."/>
            <person name="Gao T."/>
            <person name="Zhang H."/>
        </authorList>
    </citation>
    <scope>NUCLEOTIDE SEQUENCE</scope>
    <source>
        <strain evidence="2">G02</strain>
    </source>
</reference>
<dbReference type="EMBL" id="JACGWJ010000012">
    <property type="protein sequence ID" value="KAL0384561.1"/>
    <property type="molecule type" value="Genomic_DNA"/>
</dbReference>
<sequence>MQPGCGPNINSSLTFIHRACEKIFSNGDVYLGSFKGSIPHGKGKYTWSEGTVYEGDWEEGKMTGKGKIIWPSQATYEGDFSGGYLHGFGTFIGSDGSIYRGSWKMNSTWHWKEAIPKFRHL</sequence>
<dbReference type="PANTHER" id="PTHR43215:SF14">
    <property type="entry name" value="RADIAL SPOKE HEAD 1 HOMOLOG"/>
    <property type="match status" value="1"/>
</dbReference>
<dbReference type="InterPro" id="IPR003409">
    <property type="entry name" value="MORN"/>
</dbReference>
<dbReference type="SUPFAM" id="SSF82185">
    <property type="entry name" value="Histone H3 K4-specific methyltransferase SET7/9 N-terminal domain"/>
    <property type="match status" value="1"/>
</dbReference>
<dbReference type="SMART" id="SM00698">
    <property type="entry name" value="MORN"/>
    <property type="match status" value="3"/>
</dbReference>
<name>A0AAW2RW80_SESRA</name>
<gene>
    <name evidence="2" type="ORF">Sradi_2850400</name>
</gene>
<dbReference type="Gene3D" id="2.20.110.10">
    <property type="entry name" value="Histone H3 K4-specific methyltransferase SET7/9 N-terminal domain"/>
    <property type="match status" value="2"/>
</dbReference>
<proteinExistence type="predicted"/>
<dbReference type="GO" id="GO:0005829">
    <property type="term" value="C:cytosol"/>
    <property type="evidence" value="ECO:0007669"/>
    <property type="project" value="TreeGrafter"/>
</dbReference>
<dbReference type="Pfam" id="PF02493">
    <property type="entry name" value="MORN"/>
    <property type="match status" value="3"/>
</dbReference>
<dbReference type="AlphaFoldDB" id="A0AAW2RW80"/>
<comment type="caution">
    <text evidence="2">The sequence shown here is derived from an EMBL/GenBank/DDBJ whole genome shotgun (WGS) entry which is preliminary data.</text>
</comment>
<dbReference type="GO" id="GO:0016020">
    <property type="term" value="C:membrane"/>
    <property type="evidence" value="ECO:0007669"/>
    <property type="project" value="UniProtKB-ARBA"/>
</dbReference>
<organism evidence="2">
    <name type="scientific">Sesamum radiatum</name>
    <name type="common">Black benniseed</name>
    <dbReference type="NCBI Taxonomy" id="300843"/>
    <lineage>
        <taxon>Eukaryota</taxon>
        <taxon>Viridiplantae</taxon>
        <taxon>Streptophyta</taxon>
        <taxon>Embryophyta</taxon>
        <taxon>Tracheophyta</taxon>
        <taxon>Spermatophyta</taxon>
        <taxon>Magnoliopsida</taxon>
        <taxon>eudicotyledons</taxon>
        <taxon>Gunneridae</taxon>
        <taxon>Pentapetalae</taxon>
        <taxon>asterids</taxon>
        <taxon>lamiids</taxon>
        <taxon>Lamiales</taxon>
        <taxon>Pedaliaceae</taxon>
        <taxon>Sesamum</taxon>
    </lineage>
</organism>
<evidence type="ECO:0000256" key="1">
    <source>
        <dbReference type="ARBA" id="ARBA00022737"/>
    </source>
</evidence>
<protein>
    <submittedName>
        <fullName evidence="2">Phosphatidylinositol 4-phosphate 5-kinase</fullName>
    </submittedName>
</protein>
<dbReference type="PANTHER" id="PTHR43215">
    <property type="entry name" value="RADIAL SPOKE HEAD 1 HOMOLOG"/>
    <property type="match status" value="1"/>
</dbReference>
<reference evidence="2" key="1">
    <citation type="submission" date="2020-06" db="EMBL/GenBank/DDBJ databases">
        <authorList>
            <person name="Li T."/>
            <person name="Hu X."/>
            <person name="Zhang T."/>
            <person name="Song X."/>
            <person name="Zhang H."/>
            <person name="Dai N."/>
            <person name="Sheng W."/>
            <person name="Hou X."/>
            <person name="Wei L."/>
        </authorList>
    </citation>
    <scope>NUCLEOTIDE SEQUENCE</scope>
    <source>
        <strain evidence="2">G02</strain>
        <tissue evidence="2">Leaf</tissue>
    </source>
</reference>